<evidence type="ECO:0000313" key="3">
    <source>
        <dbReference type="Proteomes" id="UP000754226"/>
    </source>
</evidence>
<dbReference type="AlphaFoldDB" id="A0A943EDZ9"/>
<gene>
    <name evidence="2" type="ORF">KHX13_04940</name>
</gene>
<dbReference type="InterPro" id="IPR009061">
    <property type="entry name" value="DNA-bd_dom_put_sf"/>
</dbReference>
<evidence type="ECO:0000313" key="2">
    <source>
        <dbReference type="EMBL" id="MBS5519663.1"/>
    </source>
</evidence>
<dbReference type="InterPro" id="IPR010093">
    <property type="entry name" value="SinI_DNA-bd"/>
</dbReference>
<dbReference type="InterPro" id="IPR041657">
    <property type="entry name" value="HTH_17"/>
</dbReference>
<dbReference type="GO" id="GO:0003677">
    <property type="term" value="F:DNA binding"/>
    <property type="evidence" value="ECO:0007669"/>
    <property type="project" value="InterPro"/>
</dbReference>
<dbReference type="Proteomes" id="UP000754226">
    <property type="component" value="Unassembled WGS sequence"/>
</dbReference>
<dbReference type="SUPFAM" id="SSF46955">
    <property type="entry name" value="Putative DNA-binding domain"/>
    <property type="match status" value="1"/>
</dbReference>
<accession>A0A943EDZ9</accession>
<evidence type="ECO:0000259" key="1">
    <source>
        <dbReference type="Pfam" id="PF12728"/>
    </source>
</evidence>
<protein>
    <submittedName>
        <fullName evidence="2">Helix-turn-helix domain-containing protein</fullName>
    </submittedName>
</protein>
<comment type="caution">
    <text evidence="2">The sequence shown here is derived from an EMBL/GenBank/DDBJ whole genome shotgun (WGS) entry which is preliminary data.</text>
</comment>
<organism evidence="2 3">
    <name type="scientific">Acidaminococcus intestini</name>
    <dbReference type="NCBI Taxonomy" id="187327"/>
    <lineage>
        <taxon>Bacteria</taxon>
        <taxon>Bacillati</taxon>
        <taxon>Bacillota</taxon>
        <taxon>Negativicutes</taxon>
        <taxon>Acidaminococcales</taxon>
        <taxon>Acidaminococcaceae</taxon>
        <taxon>Acidaminococcus</taxon>
    </lineage>
</organism>
<sequence>MDNYNSEGVIAFSTKQVSEMLQLPLSTISLYCKQNRLPCFKIGRHYRILKSDLDTFIQEAKIQL</sequence>
<feature type="domain" description="Helix-turn-helix" evidence="1">
    <location>
        <begin position="12"/>
        <end position="59"/>
    </location>
</feature>
<dbReference type="Pfam" id="PF12728">
    <property type="entry name" value="HTH_17"/>
    <property type="match status" value="1"/>
</dbReference>
<dbReference type="EMBL" id="JAGZCZ010000005">
    <property type="protein sequence ID" value="MBS5519663.1"/>
    <property type="molecule type" value="Genomic_DNA"/>
</dbReference>
<name>A0A943EDZ9_9FIRM</name>
<proteinExistence type="predicted"/>
<reference evidence="2" key="1">
    <citation type="submission" date="2021-02" db="EMBL/GenBank/DDBJ databases">
        <title>Infant gut strain persistence is associated with maternal origin, phylogeny, and functional potential including surface adhesion and iron acquisition.</title>
        <authorList>
            <person name="Lou Y.C."/>
        </authorList>
    </citation>
    <scope>NUCLEOTIDE SEQUENCE</scope>
    <source>
        <strain evidence="2">L3_106_000M1_dasL3_106_000M1_concoct_15</strain>
    </source>
</reference>
<dbReference type="NCBIfam" id="TIGR01764">
    <property type="entry name" value="excise"/>
    <property type="match status" value="1"/>
</dbReference>